<name>A0A8B9G8A0_9PSIT</name>
<accession>A0A8B9G8A0</accession>
<evidence type="ECO:0000256" key="2">
    <source>
        <dbReference type="ARBA" id="ARBA00007812"/>
    </source>
</evidence>
<comment type="cofactor">
    <cofactor evidence="1">
        <name>thiamine diphosphate</name>
        <dbReference type="ChEBI" id="CHEBI:58937"/>
    </cofactor>
</comment>
<protein>
    <submittedName>
        <fullName evidence="3">Uncharacterized protein</fullName>
    </submittedName>
</protein>
<dbReference type="PANTHER" id="PTHR18968:SF166">
    <property type="entry name" value="2-HYDROXYACYL-COA LYASE 2"/>
    <property type="match status" value="1"/>
</dbReference>
<evidence type="ECO:0000313" key="3">
    <source>
        <dbReference type="Ensembl" id="ENSACOP00000019233.1"/>
    </source>
</evidence>
<dbReference type="AlphaFoldDB" id="A0A8B9G8A0"/>
<dbReference type="GO" id="GO:0005948">
    <property type="term" value="C:acetolactate synthase complex"/>
    <property type="evidence" value="ECO:0007669"/>
    <property type="project" value="TreeGrafter"/>
</dbReference>
<dbReference type="GO" id="GO:0009099">
    <property type="term" value="P:L-valine biosynthetic process"/>
    <property type="evidence" value="ECO:0007669"/>
    <property type="project" value="TreeGrafter"/>
</dbReference>
<dbReference type="PANTHER" id="PTHR18968">
    <property type="entry name" value="THIAMINE PYROPHOSPHATE ENZYMES"/>
    <property type="match status" value="1"/>
</dbReference>
<dbReference type="Gene3D" id="3.40.50.1220">
    <property type="entry name" value="TPP-binding domain"/>
    <property type="match status" value="1"/>
</dbReference>
<evidence type="ECO:0000256" key="1">
    <source>
        <dbReference type="ARBA" id="ARBA00001964"/>
    </source>
</evidence>
<organism evidence="3 4">
    <name type="scientific">Amazona collaria</name>
    <name type="common">yellow-billed parrot</name>
    <dbReference type="NCBI Taxonomy" id="241587"/>
    <lineage>
        <taxon>Eukaryota</taxon>
        <taxon>Metazoa</taxon>
        <taxon>Chordata</taxon>
        <taxon>Craniata</taxon>
        <taxon>Vertebrata</taxon>
        <taxon>Euteleostomi</taxon>
        <taxon>Archelosauria</taxon>
        <taxon>Archosauria</taxon>
        <taxon>Dinosauria</taxon>
        <taxon>Saurischia</taxon>
        <taxon>Theropoda</taxon>
        <taxon>Coelurosauria</taxon>
        <taxon>Aves</taxon>
        <taxon>Neognathae</taxon>
        <taxon>Neoaves</taxon>
        <taxon>Telluraves</taxon>
        <taxon>Australaves</taxon>
        <taxon>Psittaciformes</taxon>
        <taxon>Psittacidae</taxon>
        <taxon>Amazona</taxon>
    </lineage>
</organism>
<dbReference type="GO" id="GO:0009097">
    <property type="term" value="P:isoleucine biosynthetic process"/>
    <property type="evidence" value="ECO:0007669"/>
    <property type="project" value="TreeGrafter"/>
</dbReference>
<keyword evidence="4" id="KW-1185">Reference proteome</keyword>
<evidence type="ECO:0000313" key="4">
    <source>
        <dbReference type="Proteomes" id="UP000694522"/>
    </source>
</evidence>
<comment type="similarity">
    <text evidence="2">Belongs to the TPP enzyme family.</text>
</comment>
<dbReference type="InterPro" id="IPR045229">
    <property type="entry name" value="TPP_enz"/>
</dbReference>
<dbReference type="Gene3D" id="3.40.50.970">
    <property type="match status" value="1"/>
</dbReference>
<dbReference type="Proteomes" id="UP000694522">
    <property type="component" value="Unplaced"/>
</dbReference>
<sequence>MRLGWDQDWVGMRPGWGQDVAGIGSGWCWDGAGMPLGWGQDVAGMELECPWDGVGMGPNSIRNSKGKGAHASCAVCDFRLSYGRLFGRGAAIVAVNRDREQLLRNSDVFWKARLAVQGDAASFVVRLARSLPGYGCNREWLQRLRERERSKEQENREKAAIPTEQHLNPLELLQVLDELLPPESLLVADGGDFVGTAAYIVRPRRPLAWLDPGEEPSGSWDHGVGRSSELIRFHRGHLGAPSPLQPGMLHPNLLRSSHRSVPPLPCLQAELPVFHLEPITPCPVPEGRSLRVLLMWRTPELGAAPKWGLSKRSGGAGSPPWSS</sequence>
<dbReference type="Ensembl" id="ENSACOT00000019922.1">
    <property type="protein sequence ID" value="ENSACOP00000019233.1"/>
    <property type="gene ID" value="ENSACOG00000013243.1"/>
</dbReference>
<dbReference type="GO" id="GO:0003984">
    <property type="term" value="F:acetolactate synthase activity"/>
    <property type="evidence" value="ECO:0007669"/>
    <property type="project" value="TreeGrafter"/>
</dbReference>
<reference evidence="3" key="2">
    <citation type="submission" date="2025-09" db="UniProtKB">
        <authorList>
            <consortium name="Ensembl"/>
        </authorList>
    </citation>
    <scope>IDENTIFICATION</scope>
</reference>
<dbReference type="GO" id="GO:0050660">
    <property type="term" value="F:flavin adenine dinucleotide binding"/>
    <property type="evidence" value="ECO:0007669"/>
    <property type="project" value="TreeGrafter"/>
</dbReference>
<reference evidence="3" key="1">
    <citation type="submission" date="2025-08" db="UniProtKB">
        <authorList>
            <consortium name="Ensembl"/>
        </authorList>
    </citation>
    <scope>IDENTIFICATION</scope>
</reference>
<proteinExistence type="inferred from homology"/>